<name>A0A075JDX7_9MICO</name>
<organism evidence="9 10">
    <name type="scientific">Dermacoccus nishinomiyaensis</name>
    <dbReference type="NCBI Taxonomy" id="1274"/>
    <lineage>
        <taxon>Bacteria</taxon>
        <taxon>Bacillati</taxon>
        <taxon>Actinomycetota</taxon>
        <taxon>Actinomycetes</taxon>
        <taxon>Micrococcales</taxon>
        <taxon>Dermacoccaceae</taxon>
        <taxon>Dermacoccus</taxon>
    </lineage>
</organism>
<keyword evidence="3" id="KW-1003">Cell membrane</keyword>
<evidence type="ECO:0000256" key="5">
    <source>
        <dbReference type="ARBA" id="ARBA00022989"/>
    </source>
</evidence>
<feature type="transmembrane region" description="Helical" evidence="7">
    <location>
        <begin position="116"/>
        <end position="135"/>
    </location>
</feature>
<dbReference type="Pfam" id="PF00528">
    <property type="entry name" value="BPD_transp_1"/>
    <property type="match status" value="1"/>
</dbReference>
<proteinExistence type="inferred from homology"/>
<accession>A0A075JDX7</accession>
<evidence type="ECO:0000313" key="9">
    <source>
        <dbReference type="EMBL" id="AIF40511.1"/>
    </source>
</evidence>
<protein>
    <submittedName>
        <fullName evidence="9">ABC transporter permease</fullName>
    </submittedName>
</protein>
<dbReference type="AlphaFoldDB" id="A0A075JDX7"/>
<evidence type="ECO:0000256" key="4">
    <source>
        <dbReference type="ARBA" id="ARBA00022692"/>
    </source>
</evidence>
<dbReference type="FunFam" id="1.10.3720.10:FF:000003">
    <property type="entry name" value="Aliphatic sulfonate ABC transporter permease"/>
    <property type="match status" value="1"/>
</dbReference>
<keyword evidence="10" id="KW-1185">Reference proteome</keyword>
<feature type="transmembrane region" description="Helical" evidence="7">
    <location>
        <begin position="90"/>
        <end position="110"/>
    </location>
</feature>
<dbReference type="HOGENOM" id="CLU_046113_1_2_11"/>
<dbReference type="PANTHER" id="PTHR30151:SF38">
    <property type="entry name" value="ALIPHATIC SULFONATES TRANSPORT PERMEASE PROTEIN SSUC-RELATED"/>
    <property type="match status" value="1"/>
</dbReference>
<dbReference type="CDD" id="cd06261">
    <property type="entry name" value="TM_PBP2"/>
    <property type="match status" value="1"/>
</dbReference>
<dbReference type="InterPro" id="IPR035906">
    <property type="entry name" value="MetI-like_sf"/>
</dbReference>
<evidence type="ECO:0000259" key="8">
    <source>
        <dbReference type="PROSITE" id="PS50928"/>
    </source>
</evidence>
<evidence type="ECO:0000256" key="1">
    <source>
        <dbReference type="ARBA" id="ARBA00004651"/>
    </source>
</evidence>
<comment type="subcellular location">
    <subcellularLocation>
        <location evidence="1 7">Cell membrane</location>
        <topology evidence="1 7">Multi-pass membrane protein</topology>
    </subcellularLocation>
</comment>
<dbReference type="Gene3D" id="1.10.3720.10">
    <property type="entry name" value="MetI-like"/>
    <property type="match status" value="1"/>
</dbReference>
<dbReference type="EMBL" id="CP008889">
    <property type="protein sequence ID" value="AIF40511.1"/>
    <property type="molecule type" value="Genomic_DNA"/>
</dbReference>
<dbReference type="InterPro" id="IPR000515">
    <property type="entry name" value="MetI-like"/>
</dbReference>
<dbReference type="GO" id="GO:0005886">
    <property type="term" value="C:plasma membrane"/>
    <property type="evidence" value="ECO:0007669"/>
    <property type="project" value="UniProtKB-SubCell"/>
</dbReference>
<feature type="domain" description="ABC transmembrane type-1" evidence="8">
    <location>
        <begin position="46"/>
        <end position="230"/>
    </location>
</feature>
<keyword evidence="4 7" id="KW-0812">Transmembrane</keyword>
<feature type="transmembrane region" description="Helical" evidence="7">
    <location>
        <begin position="212"/>
        <end position="233"/>
    </location>
</feature>
<evidence type="ECO:0000313" key="10">
    <source>
        <dbReference type="Proteomes" id="UP000027986"/>
    </source>
</evidence>
<dbReference type="KEGG" id="dni:HX89_05650"/>
<dbReference type="Proteomes" id="UP000027986">
    <property type="component" value="Chromosome"/>
</dbReference>
<feature type="transmembrane region" description="Helical" evidence="7">
    <location>
        <begin position="176"/>
        <end position="200"/>
    </location>
</feature>
<sequence length="247" mass="26204">MRALSPLAIIAVWQSVSVIGWLPQDVLAPPSRVLSTLGSLISDGTLTTALSVSVQRAGFGFALGSLIALGAALPVGLTRTGEAIIDPPMQMLRTLPLLGLVPLFIVWFGIGEAPKILLVALGVCVPLYLNAVGALRSIDPDLYELADALDLTAWQRFRHVIIPGALPGTLVGVRQALAFAWLALIVAEQMSATAGLGFMINNARDFMQTDTIVVGLLTYAALGLITDAAVRVAERRALRWRTEGTSR</sequence>
<comment type="similarity">
    <text evidence="7">Belongs to the binding-protein-dependent transport system permease family.</text>
</comment>
<evidence type="ECO:0000256" key="3">
    <source>
        <dbReference type="ARBA" id="ARBA00022475"/>
    </source>
</evidence>
<dbReference type="GO" id="GO:0042918">
    <property type="term" value="P:alkanesulfonate transmembrane transport"/>
    <property type="evidence" value="ECO:0007669"/>
    <property type="project" value="UniProtKB-ARBA"/>
</dbReference>
<evidence type="ECO:0000256" key="6">
    <source>
        <dbReference type="ARBA" id="ARBA00023136"/>
    </source>
</evidence>
<feature type="transmembrane region" description="Helical" evidence="7">
    <location>
        <begin position="57"/>
        <end position="78"/>
    </location>
</feature>
<keyword evidence="2 7" id="KW-0813">Transport</keyword>
<reference evidence="9 10" key="1">
    <citation type="submission" date="2014-07" db="EMBL/GenBank/DDBJ databases">
        <title>Genome Sequencing of Dermacoccus nishinomiyaensis.</title>
        <authorList>
            <person name="Hong K.W."/>
            <person name="Chan K.G."/>
        </authorList>
    </citation>
    <scope>NUCLEOTIDE SEQUENCE [LARGE SCALE GENOMIC DNA]</scope>
    <source>
        <strain evidence="9 10">M25</strain>
    </source>
</reference>
<keyword evidence="5 7" id="KW-1133">Transmembrane helix</keyword>
<dbReference type="eggNOG" id="COG0600">
    <property type="taxonomic scope" value="Bacteria"/>
</dbReference>
<dbReference type="PANTHER" id="PTHR30151">
    <property type="entry name" value="ALKANE SULFONATE ABC TRANSPORTER-RELATED, MEMBRANE SUBUNIT"/>
    <property type="match status" value="1"/>
</dbReference>
<keyword evidence="6 7" id="KW-0472">Membrane</keyword>
<evidence type="ECO:0000256" key="7">
    <source>
        <dbReference type="RuleBase" id="RU363032"/>
    </source>
</evidence>
<dbReference type="SUPFAM" id="SSF161098">
    <property type="entry name" value="MetI-like"/>
    <property type="match status" value="1"/>
</dbReference>
<gene>
    <name evidence="9" type="ORF">HX89_05650</name>
</gene>
<evidence type="ECO:0000256" key="2">
    <source>
        <dbReference type="ARBA" id="ARBA00022448"/>
    </source>
</evidence>
<dbReference type="PROSITE" id="PS50928">
    <property type="entry name" value="ABC_TM1"/>
    <property type="match status" value="1"/>
</dbReference>